<proteinExistence type="predicted"/>
<feature type="chain" id="PRO_5030084855" evidence="1">
    <location>
        <begin position="20"/>
        <end position="232"/>
    </location>
</feature>
<name>A0A3U2TX81_SALET</name>
<comment type="caution">
    <text evidence="2">The sequence shown here is derived from an EMBL/GenBank/DDBJ whole genome shotgun (WGS) entry which is preliminary data.</text>
</comment>
<keyword evidence="1" id="KW-0732">Signal</keyword>
<evidence type="ECO:0000256" key="1">
    <source>
        <dbReference type="SAM" id="SignalP"/>
    </source>
</evidence>
<gene>
    <name evidence="2" type="ORF">AXN36_09950</name>
</gene>
<dbReference type="AlphaFoldDB" id="A0A3U2TX81"/>
<evidence type="ECO:0000313" key="2">
    <source>
        <dbReference type="EMBL" id="EBQ0043205.1"/>
    </source>
</evidence>
<dbReference type="EMBL" id="AAGNOE010000006">
    <property type="protein sequence ID" value="EBQ0043205.1"/>
    <property type="molecule type" value="Genomic_DNA"/>
</dbReference>
<reference evidence="2" key="1">
    <citation type="submission" date="2018-07" db="EMBL/GenBank/DDBJ databases">
        <authorList>
            <consortium name="GenomeTrakr network: Whole genome sequencing for foodborne pathogen traceback"/>
        </authorList>
    </citation>
    <scope>NUCLEOTIDE SEQUENCE</scope>
    <source>
        <strain evidence="2">CFSAN031465</strain>
    </source>
</reference>
<sequence length="232" mass="26035">MQKRLLFLGLLLVNLPVLAQDEIPTALTSYYQPSLDELQSRIWLRKDQPDLQYSACLDKQVSTEQRIVVMCGYLTGASEPDTSPFDIWYLNGDAITARITTEGYGRMGTSGGAKAVKIGDRWGVVLKSSYMMQGFEQTFQQFYVAQGKNIQLIASLPTYSSSEDFGAEKEGYSIDKLDTQVAFAQKYTGTYPNMLLHATGVLEGEKIDKQWSVPFDSKTNKYLIPEEIDIGY</sequence>
<feature type="signal peptide" evidence="1">
    <location>
        <begin position="1"/>
        <end position="19"/>
    </location>
</feature>
<organism evidence="2">
    <name type="scientific">Salmonella enterica I</name>
    <dbReference type="NCBI Taxonomy" id="59201"/>
    <lineage>
        <taxon>Bacteria</taxon>
        <taxon>Pseudomonadati</taxon>
        <taxon>Pseudomonadota</taxon>
        <taxon>Gammaproteobacteria</taxon>
        <taxon>Enterobacterales</taxon>
        <taxon>Enterobacteriaceae</taxon>
        <taxon>Salmonella</taxon>
    </lineage>
</organism>
<accession>A0A3U2TX81</accession>
<protein>
    <submittedName>
        <fullName evidence="2">Uncharacterized protein</fullName>
    </submittedName>
</protein>
<dbReference type="RefSeq" id="WP_071054636.1">
    <property type="nucleotide sequence ID" value="NZ_CP160151.1"/>
</dbReference>